<dbReference type="InterPro" id="IPR036259">
    <property type="entry name" value="MFS_trans_sf"/>
</dbReference>
<feature type="transmembrane region" description="Helical" evidence="2">
    <location>
        <begin position="112"/>
        <end position="135"/>
    </location>
</feature>
<dbReference type="Pfam" id="PF07690">
    <property type="entry name" value="MFS_1"/>
    <property type="match status" value="1"/>
</dbReference>
<dbReference type="Gene3D" id="1.20.1250.20">
    <property type="entry name" value="MFS general substrate transporter like domains"/>
    <property type="match status" value="1"/>
</dbReference>
<proteinExistence type="predicted"/>
<feature type="non-terminal residue" evidence="3">
    <location>
        <position position="280"/>
    </location>
</feature>
<feature type="transmembrane region" description="Helical" evidence="2">
    <location>
        <begin position="260"/>
        <end position="278"/>
    </location>
</feature>
<evidence type="ECO:0000256" key="1">
    <source>
        <dbReference type="ARBA" id="ARBA00004651"/>
    </source>
</evidence>
<keyword evidence="2" id="KW-0472">Membrane</keyword>
<evidence type="ECO:0000313" key="4">
    <source>
        <dbReference type="Proteomes" id="UP001519887"/>
    </source>
</evidence>
<dbReference type="InterPro" id="IPR011701">
    <property type="entry name" value="MFS"/>
</dbReference>
<dbReference type="PANTHER" id="PTHR23526:SF2">
    <property type="entry name" value="MAJOR FACILITATOR SUPERFAMILY (MFS) PROFILE DOMAIN-CONTAINING PROTEIN"/>
    <property type="match status" value="1"/>
</dbReference>
<keyword evidence="4" id="KW-1185">Reference proteome</keyword>
<accession>A0ABS7C8F6</accession>
<organism evidence="3 4">
    <name type="scientific">Paenibacillus sepulcri</name>
    <dbReference type="NCBI Taxonomy" id="359917"/>
    <lineage>
        <taxon>Bacteria</taxon>
        <taxon>Bacillati</taxon>
        <taxon>Bacillota</taxon>
        <taxon>Bacilli</taxon>
        <taxon>Bacillales</taxon>
        <taxon>Paenibacillaceae</taxon>
        <taxon>Paenibacillus</taxon>
    </lineage>
</organism>
<dbReference type="SUPFAM" id="SSF103473">
    <property type="entry name" value="MFS general substrate transporter"/>
    <property type="match status" value="1"/>
</dbReference>
<comment type="caution">
    <text evidence="3">The sequence shown here is derived from an EMBL/GenBank/DDBJ whole genome shotgun (WGS) entry which is preliminary data.</text>
</comment>
<gene>
    <name evidence="3" type="ORF">K0U00_24545</name>
</gene>
<protein>
    <submittedName>
        <fullName evidence="3">MFS transporter</fullName>
    </submittedName>
</protein>
<dbReference type="EMBL" id="JAHZIK010000785">
    <property type="protein sequence ID" value="MBW7457214.1"/>
    <property type="molecule type" value="Genomic_DNA"/>
</dbReference>
<feature type="transmembrane region" description="Helical" evidence="2">
    <location>
        <begin position="147"/>
        <end position="169"/>
    </location>
</feature>
<feature type="transmembrane region" description="Helical" evidence="2">
    <location>
        <begin position="21"/>
        <end position="48"/>
    </location>
</feature>
<feature type="transmembrane region" description="Helical" evidence="2">
    <location>
        <begin position="54"/>
        <end position="75"/>
    </location>
</feature>
<comment type="subcellular location">
    <subcellularLocation>
        <location evidence="1">Cell membrane</location>
        <topology evidence="1">Multi-pass membrane protein</topology>
    </subcellularLocation>
</comment>
<evidence type="ECO:0000313" key="3">
    <source>
        <dbReference type="EMBL" id="MBW7457214.1"/>
    </source>
</evidence>
<feature type="transmembrane region" description="Helical" evidence="2">
    <location>
        <begin position="228"/>
        <end position="254"/>
    </location>
</feature>
<feature type="transmembrane region" description="Helical" evidence="2">
    <location>
        <begin position="87"/>
        <end position="106"/>
    </location>
</feature>
<dbReference type="PANTHER" id="PTHR23526">
    <property type="entry name" value="INTEGRAL MEMBRANE TRANSPORT PROTEIN-RELATED"/>
    <property type="match status" value="1"/>
</dbReference>
<keyword evidence="2" id="KW-1133">Transmembrane helix</keyword>
<sequence length="280" mass="30679">MRTESFAGDGRSGSGPALDKQAVLLLAVQGLIAIATALSGTFLPIYLWKASQSLALIGWFHSTLYTVSGLTFWIAGKWVKEHNKMNSLRLGIVLSGVFYFVILLLGTRAVTYAIPLGVLGGLGQGFFWLAYNVVYFEITEPANRDRFNGWTGLIASGAGIVVPWISGFIITASTGNQGYSIIYTASAIIFGIATILSFWLKKREAAGRYEWLYGFRQLKTPGDPWRRVALAIVAQGIRDGVFMFLVGLLVFMATRNEQKLGSFSLITSLLALISFWLIGR</sequence>
<dbReference type="Proteomes" id="UP001519887">
    <property type="component" value="Unassembled WGS sequence"/>
</dbReference>
<reference evidence="3 4" key="1">
    <citation type="submission" date="2021-07" db="EMBL/GenBank/DDBJ databases">
        <title>Paenibacillus radiodurans sp. nov., isolated from the southeastern edge of Tengger Desert.</title>
        <authorList>
            <person name="Zhang G."/>
        </authorList>
    </citation>
    <scope>NUCLEOTIDE SEQUENCE [LARGE SCALE GENOMIC DNA]</scope>
    <source>
        <strain evidence="3 4">CCM 7311</strain>
    </source>
</reference>
<evidence type="ECO:0000256" key="2">
    <source>
        <dbReference type="SAM" id="Phobius"/>
    </source>
</evidence>
<dbReference type="InterPro" id="IPR052528">
    <property type="entry name" value="Sugar_transport-like"/>
</dbReference>
<keyword evidence="2" id="KW-0812">Transmembrane</keyword>
<name>A0ABS7C8F6_9BACL</name>
<feature type="transmembrane region" description="Helical" evidence="2">
    <location>
        <begin position="181"/>
        <end position="200"/>
    </location>
</feature>